<protein>
    <submittedName>
        <fullName evidence="1">Uncharacterized protein</fullName>
    </submittedName>
</protein>
<dbReference type="Proteomes" id="UP000319094">
    <property type="component" value="Unassembled WGS sequence"/>
</dbReference>
<keyword evidence="2" id="KW-1185">Reference proteome</keyword>
<comment type="caution">
    <text evidence="1">The sequence shown here is derived from an EMBL/GenBank/DDBJ whole genome shotgun (WGS) entry which is preliminary data.</text>
</comment>
<dbReference type="EMBL" id="VFON01000002">
    <property type="protein sequence ID" value="TQL40527.1"/>
    <property type="molecule type" value="Genomic_DNA"/>
</dbReference>
<sequence>MVGKKVARRIFTAGAAGVLLLYLSGCDTKPEEPELTAREGRDKAVQLVEDTSKEIDVTGWWARGPAYAGPCEGDPDSSSQYSYAYWAPEGENPHADAEKIAEYWESLGMSVYIEGAEKAHPGVFAAGGPVLRASFDTGAAERSYRIGAIAPCSPGAYHLFNEEDDAARELGELLPGDDVMVPEAEVGEKFEEHRRIAEEADRAKDK</sequence>
<evidence type="ECO:0000313" key="1">
    <source>
        <dbReference type="EMBL" id="TQL40527.1"/>
    </source>
</evidence>
<gene>
    <name evidence="1" type="ORF">FB468_3048</name>
</gene>
<name>A0A542XXH0_9MICO</name>
<reference evidence="1 2" key="1">
    <citation type="submission" date="2019-06" db="EMBL/GenBank/DDBJ databases">
        <title>Sequencing the genomes of 1000 actinobacteria strains.</title>
        <authorList>
            <person name="Klenk H.-P."/>
        </authorList>
    </citation>
    <scope>NUCLEOTIDE SEQUENCE [LARGE SCALE GENOMIC DNA]</scope>
    <source>
        <strain evidence="1 2">DSM 8803</strain>
    </source>
</reference>
<accession>A0A542XXH0</accession>
<dbReference type="OrthoDB" id="4939012at2"/>
<organism evidence="1 2">
    <name type="scientific">Leucobacter komagatae</name>
    <dbReference type="NCBI Taxonomy" id="55969"/>
    <lineage>
        <taxon>Bacteria</taxon>
        <taxon>Bacillati</taxon>
        <taxon>Actinomycetota</taxon>
        <taxon>Actinomycetes</taxon>
        <taxon>Micrococcales</taxon>
        <taxon>Microbacteriaceae</taxon>
        <taxon>Leucobacter</taxon>
    </lineage>
</organism>
<dbReference type="AlphaFoldDB" id="A0A542XXH0"/>
<evidence type="ECO:0000313" key="2">
    <source>
        <dbReference type="Proteomes" id="UP000319094"/>
    </source>
</evidence>
<proteinExistence type="predicted"/>